<evidence type="ECO:0000313" key="3">
    <source>
        <dbReference type="EMBL" id="MCT8972607.1"/>
    </source>
</evidence>
<dbReference type="InterPro" id="IPR003646">
    <property type="entry name" value="SH3-like_bac-type"/>
</dbReference>
<keyword evidence="4" id="KW-1185">Reference proteome</keyword>
<reference evidence="3 4" key="1">
    <citation type="submission" date="2022-04" db="EMBL/GenBank/DDBJ databases">
        <authorList>
            <person name="Ye Y.-Q."/>
            <person name="Du Z.-J."/>
        </authorList>
    </citation>
    <scope>NUCLEOTIDE SEQUENCE [LARGE SCALE GENOMIC DNA]</scope>
    <source>
        <strain evidence="3 4">A6E488</strain>
    </source>
</reference>
<name>A0AAW5QZP2_9HYPH</name>
<accession>A0AAW5QZP2</accession>
<dbReference type="AlphaFoldDB" id="A0AAW5QZP2"/>
<dbReference type="Pfam" id="PF08239">
    <property type="entry name" value="SH3_3"/>
    <property type="match status" value="2"/>
</dbReference>
<keyword evidence="1" id="KW-0732">Signal</keyword>
<gene>
    <name evidence="3" type="ORF">MUB46_12135</name>
</gene>
<dbReference type="EMBL" id="JALIDZ010000005">
    <property type="protein sequence ID" value="MCT8972607.1"/>
    <property type="molecule type" value="Genomic_DNA"/>
</dbReference>
<comment type="caution">
    <text evidence="3">The sequence shown here is derived from an EMBL/GenBank/DDBJ whole genome shotgun (WGS) entry which is preliminary data.</text>
</comment>
<dbReference type="Proteomes" id="UP001320898">
    <property type="component" value="Unassembled WGS sequence"/>
</dbReference>
<feature type="chain" id="PRO_5044026071" evidence="1">
    <location>
        <begin position="20"/>
        <end position="326"/>
    </location>
</feature>
<dbReference type="RefSeq" id="WP_261616187.1">
    <property type="nucleotide sequence ID" value="NZ_JALIDZ010000005.1"/>
</dbReference>
<proteinExistence type="predicted"/>
<feature type="domain" description="SH3b" evidence="2">
    <location>
        <begin position="151"/>
        <end position="206"/>
    </location>
</feature>
<dbReference type="Gene3D" id="2.30.30.40">
    <property type="entry name" value="SH3 Domains"/>
    <property type="match status" value="2"/>
</dbReference>
<organism evidence="3 4">
    <name type="scientific">Microbaculum marinisediminis</name>
    <dbReference type="NCBI Taxonomy" id="2931392"/>
    <lineage>
        <taxon>Bacteria</taxon>
        <taxon>Pseudomonadati</taxon>
        <taxon>Pseudomonadota</taxon>
        <taxon>Alphaproteobacteria</taxon>
        <taxon>Hyphomicrobiales</taxon>
        <taxon>Tepidamorphaceae</taxon>
        <taxon>Microbaculum</taxon>
    </lineage>
</organism>
<evidence type="ECO:0000256" key="1">
    <source>
        <dbReference type="SAM" id="SignalP"/>
    </source>
</evidence>
<sequence length="326" mass="33916">MRTVLFACLLFVAASIQSAFGEADGPDFFRVVNVAADDALNIRTAPDADADRIGAIPPDTDGVRNLGCQGGLGFAEWEKATPAEREAAARNRWCRVSWGGVEGWVAARFLAEGAAPAATEMPATGVPAADVPAAPEDGGPRNWEVAGVATALNLREEPSTTARVLARYVPGTILSNLGCRRVEGRAWCDVQEVGGGPRGFVAADYLRPAVAPDGAVAAGPDESSLRAGQGDFDATGKVPCAQYPGQPMAQCDFGVARSGGGDATVVVTRPDGTRRALFFARGRFVSADTSQADGYPAVGSEKQSDLNRISVGDERYEIPDAVIFGG</sequence>
<evidence type="ECO:0000313" key="4">
    <source>
        <dbReference type="Proteomes" id="UP001320898"/>
    </source>
</evidence>
<feature type="signal peptide" evidence="1">
    <location>
        <begin position="1"/>
        <end position="19"/>
    </location>
</feature>
<feature type="domain" description="SH3b" evidence="2">
    <location>
        <begin position="38"/>
        <end position="110"/>
    </location>
</feature>
<evidence type="ECO:0000259" key="2">
    <source>
        <dbReference type="Pfam" id="PF08239"/>
    </source>
</evidence>
<protein>
    <submittedName>
        <fullName evidence="3">SH3 domain-containing protein</fullName>
    </submittedName>
</protein>